<dbReference type="NCBIfam" id="TIGR00229">
    <property type="entry name" value="sensory_box"/>
    <property type="match status" value="2"/>
</dbReference>
<feature type="domain" description="PAC" evidence="9">
    <location>
        <begin position="534"/>
        <end position="586"/>
    </location>
</feature>
<dbReference type="InterPro" id="IPR005467">
    <property type="entry name" value="His_kinase_dom"/>
</dbReference>
<feature type="domain" description="PAS" evidence="8">
    <location>
        <begin position="467"/>
        <end position="518"/>
    </location>
</feature>
<dbReference type="SUPFAM" id="SSF55785">
    <property type="entry name" value="PYP-like sensor domain (PAS domain)"/>
    <property type="match status" value="3"/>
</dbReference>
<feature type="domain" description="Histidine kinase" evidence="7">
    <location>
        <begin position="734"/>
        <end position="955"/>
    </location>
</feature>
<evidence type="ECO:0000259" key="8">
    <source>
        <dbReference type="PROSITE" id="PS50112"/>
    </source>
</evidence>
<comment type="caution">
    <text evidence="10">The sequence shown here is derived from an EMBL/GenBank/DDBJ whole genome shotgun (WGS) entry which is preliminary data.</text>
</comment>
<dbReference type="PRINTS" id="PR00344">
    <property type="entry name" value="BCTRLSENSOR"/>
</dbReference>
<evidence type="ECO:0000259" key="7">
    <source>
        <dbReference type="PROSITE" id="PS50109"/>
    </source>
</evidence>
<dbReference type="PANTHER" id="PTHR43047:SF64">
    <property type="entry name" value="HISTIDINE KINASE CONTAINING CHEY-HOMOLOGOUS RECEIVER DOMAIN AND PAS DOMAIN-RELATED"/>
    <property type="match status" value="1"/>
</dbReference>
<evidence type="ECO:0000259" key="9">
    <source>
        <dbReference type="PROSITE" id="PS50113"/>
    </source>
</evidence>
<evidence type="ECO:0000256" key="5">
    <source>
        <dbReference type="ARBA" id="ARBA00022777"/>
    </source>
</evidence>
<dbReference type="CDD" id="cd00082">
    <property type="entry name" value="HisKA"/>
    <property type="match status" value="1"/>
</dbReference>
<keyword evidence="6" id="KW-0812">Transmembrane</keyword>
<gene>
    <name evidence="10" type="ORF">ACFO6X_12865</name>
</gene>
<dbReference type="InterPro" id="IPR054327">
    <property type="entry name" value="His-kinase-like_sensor"/>
</dbReference>
<dbReference type="SMART" id="SM00086">
    <property type="entry name" value="PAC"/>
    <property type="match status" value="3"/>
</dbReference>
<dbReference type="EC" id="2.7.13.3" evidence="2"/>
<reference evidence="11" key="1">
    <citation type="journal article" date="2019" name="Int. J. Syst. Evol. Microbiol.">
        <title>The Global Catalogue of Microorganisms (GCM) 10K type strain sequencing project: providing services to taxonomists for standard genome sequencing and annotation.</title>
        <authorList>
            <consortium name="The Broad Institute Genomics Platform"/>
            <consortium name="The Broad Institute Genome Sequencing Center for Infectious Disease"/>
            <person name="Wu L."/>
            <person name="Ma J."/>
        </authorList>
    </citation>
    <scope>NUCLEOTIDE SEQUENCE [LARGE SCALE GENOMIC DNA]</scope>
    <source>
        <strain evidence="11">CCUG 49452</strain>
    </source>
</reference>
<keyword evidence="6" id="KW-0472">Membrane</keyword>
<accession>A0ABV9QHP5</accession>
<dbReference type="InterPro" id="IPR003594">
    <property type="entry name" value="HATPase_dom"/>
</dbReference>
<dbReference type="InterPro" id="IPR035965">
    <property type="entry name" value="PAS-like_dom_sf"/>
</dbReference>
<proteinExistence type="predicted"/>
<evidence type="ECO:0000313" key="11">
    <source>
        <dbReference type="Proteomes" id="UP001596001"/>
    </source>
</evidence>
<evidence type="ECO:0000256" key="3">
    <source>
        <dbReference type="ARBA" id="ARBA00022553"/>
    </source>
</evidence>
<feature type="domain" description="PAC" evidence="9">
    <location>
        <begin position="664"/>
        <end position="716"/>
    </location>
</feature>
<dbReference type="CDD" id="cd12915">
    <property type="entry name" value="PDC2_DGC_like"/>
    <property type="match status" value="1"/>
</dbReference>
<evidence type="ECO:0000256" key="6">
    <source>
        <dbReference type="SAM" id="Phobius"/>
    </source>
</evidence>
<dbReference type="PROSITE" id="PS50112">
    <property type="entry name" value="PAS"/>
    <property type="match status" value="2"/>
</dbReference>
<dbReference type="SMART" id="SM00091">
    <property type="entry name" value="PAS"/>
    <property type="match status" value="2"/>
</dbReference>
<dbReference type="CDD" id="cd12914">
    <property type="entry name" value="PDC1_DGC_like"/>
    <property type="match status" value="1"/>
</dbReference>
<keyword evidence="11" id="KW-1185">Reference proteome</keyword>
<dbReference type="InterPro" id="IPR000014">
    <property type="entry name" value="PAS"/>
</dbReference>
<comment type="catalytic activity">
    <reaction evidence="1">
        <text>ATP + protein L-histidine = ADP + protein N-phospho-L-histidine.</text>
        <dbReference type="EC" id="2.7.13.3"/>
    </reaction>
</comment>
<dbReference type="Pfam" id="PF00512">
    <property type="entry name" value="HisKA"/>
    <property type="match status" value="1"/>
</dbReference>
<dbReference type="Pfam" id="PF02518">
    <property type="entry name" value="HATPase_c"/>
    <property type="match status" value="1"/>
</dbReference>
<dbReference type="SUPFAM" id="SSF55874">
    <property type="entry name" value="ATPase domain of HSP90 chaperone/DNA topoisomerase II/histidine kinase"/>
    <property type="match status" value="1"/>
</dbReference>
<dbReference type="Gene3D" id="1.10.287.130">
    <property type="match status" value="1"/>
</dbReference>
<dbReference type="EMBL" id="JBHSHJ010000011">
    <property type="protein sequence ID" value="MFC4789872.1"/>
    <property type="molecule type" value="Genomic_DNA"/>
</dbReference>
<evidence type="ECO:0000256" key="2">
    <source>
        <dbReference type="ARBA" id="ARBA00012438"/>
    </source>
</evidence>
<dbReference type="Pfam" id="PF13426">
    <property type="entry name" value="PAS_9"/>
    <property type="match status" value="1"/>
</dbReference>
<keyword evidence="4" id="KW-0808">Transferase</keyword>
<dbReference type="RefSeq" id="WP_382433751.1">
    <property type="nucleotide sequence ID" value="NZ_JBHSHJ010000011.1"/>
</dbReference>
<dbReference type="Pfam" id="PF00989">
    <property type="entry name" value="PAS"/>
    <property type="match status" value="1"/>
</dbReference>
<keyword evidence="3" id="KW-0597">Phosphoprotein</keyword>
<dbReference type="InterPro" id="IPR036890">
    <property type="entry name" value="HATPase_C_sf"/>
</dbReference>
<dbReference type="Proteomes" id="UP001596001">
    <property type="component" value="Unassembled WGS sequence"/>
</dbReference>
<keyword evidence="5" id="KW-0418">Kinase</keyword>
<feature type="transmembrane region" description="Helical" evidence="6">
    <location>
        <begin position="13"/>
        <end position="36"/>
    </location>
</feature>
<evidence type="ECO:0000256" key="4">
    <source>
        <dbReference type="ARBA" id="ARBA00022679"/>
    </source>
</evidence>
<dbReference type="InterPro" id="IPR003661">
    <property type="entry name" value="HisK_dim/P_dom"/>
</dbReference>
<dbReference type="PROSITE" id="PS50109">
    <property type="entry name" value="HIS_KIN"/>
    <property type="match status" value="1"/>
</dbReference>
<evidence type="ECO:0000313" key="10">
    <source>
        <dbReference type="EMBL" id="MFC4789872.1"/>
    </source>
</evidence>
<sequence length="1068" mass="118174">MPSMRPPPSSRDWLPYLTGASVIGILIVVLTAMALWQETQRQQERHVTQTQETTHLLAHHIESIFDQTDTALQSIAYHYTEQQHTGTFHPARFNAAMQQQLTLLPHLYSLRITDPQGVLRYGTGELQPLDLADRPYFQSVRSATVTPGHAGLVIEGPLQDRLGGRWILVLARRLEQPGGDFAGMVYATFAIASLDHILSQTPIGPAGMVALRTAQSLTQIAQYPATPDTHHRPEQSSPVSPKLHEHLATAPHSGSYLDTSPLDSITRFYAYQRLDNYPLFVIVGKAREHWMAAWGPNTYLLLGFSGLMVLLTLLGAHRLYRMAQQHGQRRSEQSAAQVLQASPIAMLVVDRQSTVLRANQAACALLGYTPEELVGLHSIYLLPPSMHDVQTQLAQRLLQTASPALSPLLEREVLLLHHCGNPIPVQITAAVIEVDGQRQAILALEDLSARQQAEKIVHEVLKLQTAILNHAAYGILATDPAGVLTLFNRTAEQMLGYRAKEVVGRQRPTLFHDPQNQQADFVTLFAGRDDHQPVQDEIIYVRKDGSHFVGSRSVSVLKDEHGAASGYLTIVADISERRANEQLVSNALARLKMATDIADLTIWSWCFANDQIDGDERLHQWYRLAPEVPLQGIRRRDWHRWVAADDSAKLDARMEHSRQTGASGGGSFRVQQADHSYRHYEARWMLERDSKGQPLGLLGVVRDITTEKEYAQSLRAAKDAADAANQAKSDFLANMSHEIRTPMNAVLGMTALVLNSELTPRQRDHLGKAHASAQALLQLLNDILDYSKMEAGKLQLEQQPFALATVVGKVQDMFAHRLEAKHLGWQVLLDPALPTHLLGDALRLGQILTNLLDNAIKFTEQGGITLSLTVQEQQNDTLMLCGEVRDTGIGMTPEQIARLFCAFTQADGSITRRYGGTGLGLSIVQRLVQLMHGQITVHSSPGQGSTFRFALRLQCVTTTESPHAPVTAACVAPRLTTAAPAPTPPQQASVAHHTRLQLDVLLAELEPLLIHNRLAAKRVGEQIETLLQPTPWADSFAAVMGPTRRLQFKEALNALHHWIASLPPEEKQ</sequence>
<dbReference type="Gene3D" id="3.30.450.20">
    <property type="entry name" value="PAS domain"/>
    <property type="match status" value="5"/>
</dbReference>
<dbReference type="InterPro" id="IPR000700">
    <property type="entry name" value="PAS-assoc_C"/>
</dbReference>
<dbReference type="InterPro" id="IPR004358">
    <property type="entry name" value="Sig_transdc_His_kin-like_C"/>
</dbReference>
<dbReference type="InterPro" id="IPR013767">
    <property type="entry name" value="PAS_fold"/>
</dbReference>
<feature type="transmembrane region" description="Helical" evidence="6">
    <location>
        <begin position="299"/>
        <end position="320"/>
    </location>
</feature>
<keyword evidence="6" id="KW-1133">Transmembrane helix</keyword>
<dbReference type="SMART" id="SM00388">
    <property type="entry name" value="HisKA"/>
    <property type="match status" value="1"/>
</dbReference>
<evidence type="ECO:0000256" key="1">
    <source>
        <dbReference type="ARBA" id="ARBA00000085"/>
    </source>
</evidence>
<protein>
    <recommendedName>
        <fullName evidence="2">histidine kinase</fullName>
        <ecNumber evidence="2">2.7.13.3</ecNumber>
    </recommendedName>
</protein>
<dbReference type="SMART" id="SM00387">
    <property type="entry name" value="HATPase_c"/>
    <property type="match status" value="1"/>
</dbReference>
<name>A0ABV9QHP5_9BURK</name>
<dbReference type="PROSITE" id="PS50113">
    <property type="entry name" value="PAC"/>
    <property type="match status" value="2"/>
</dbReference>
<dbReference type="CDD" id="cd16922">
    <property type="entry name" value="HATPase_EvgS-ArcB-TorS-like"/>
    <property type="match status" value="1"/>
</dbReference>
<feature type="domain" description="PAS" evidence="8">
    <location>
        <begin position="331"/>
        <end position="401"/>
    </location>
</feature>
<dbReference type="SUPFAM" id="SSF47384">
    <property type="entry name" value="Homodimeric domain of signal transducing histidine kinase"/>
    <property type="match status" value="1"/>
</dbReference>
<dbReference type="PANTHER" id="PTHR43047">
    <property type="entry name" value="TWO-COMPONENT HISTIDINE PROTEIN KINASE"/>
    <property type="match status" value="1"/>
</dbReference>
<dbReference type="InterPro" id="IPR001610">
    <property type="entry name" value="PAC"/>
</dbReference>
<organism evidence="10 11">
    <name type="scientific">Giesbergeria sinuosa</name>
    <dbReference type="NCBI Taxonomy" id="80883"/>
    <lineage>
        <taxon>Bacteria</taxon>
        <taxon>Pseudomonadati</taxon>
        <taxon>Pseudomonadota</taxon>
        <taxon>Betaproteobacteria</taxon>
        <taxon>Burkholderiales</taxon>
        <taxon>Comamonadaceae</taxon>
        <taxon>Giesbergeria</taxon>
    </lineage>
</organism>
<dbReference type="CDD" id="cd00130">
    <property type="entry name" value="PAS"/>
    <property type="match status" value="2"/>
</dbReference>
<dbReference type="Pfam" id="PF22588">
    <property type="entry name" value="dCache_1_like"/>
    <property type="match status" value="1"/>
</dbReference>
<dbReference type="Gene3D" id="3.30.565.10">
    <property type="entry name" value="Histidine kinase-like ATPase, C-terminal domain"/>
    <property type="match status" value="1"/>
</dbReference>
<dbReference type="InterPro" id="IPR036097">
    <property type="entry name" value="HisK_dim/P_sf"/>
</dbReference>